<dbReference type="Proteomes" id="UP000064967">
    <property type="component" value="Chromosome"/>
</dbReference>
<organism evidence="2 3">
    <name type="scientific">Labilithrix luteola</name>
    <dbReference type="NCBI Taxonomy" id="1391654"/>
    <lineage>
        <taxon>Bacteria</taxon>
        <taxon>Pseudomonadati</taxon>
        <taxon>Myxococcota</taxon>
        <taxon>Polyangia</taxon>
        <taxon>Polyangiales</taxon>
        <taxon>Labilitrichaceae</taxon>
        <taxon>Labilithrix</taxon>
    </lineage>
</organism>
<dbReference type="KEGG" id="llu:AKJ09_11059"/>
<protein>
    <submittedName>
        <fullName evidence="2">Uncharacterized protein</fullName>
    </submittedName>
</protein>
<dbReference type="STRING" id="1391654.AKJ09_11059"/>
<evidence type="ECO:0000313" key="2">
    <source>
        <dbReference type="EMBL" id="AKV04396.1"/>
    </source>
</evidence>
<dbReference type="AlphaFoldDB" id="A0A0K1QF46"/>
<proteinExistence type="predicted"/>
<gene>
    <name evidence="2" type="ORF">AKJ09_11059</name>
</gene>
<accession>A0A0K1QF46</accession>
<sequence>MKEAGAIALYSDEEQHWADGVTPKGQDFVPILGEPRRSR</sequence>
<keyword evidence="3" id="KW-1185">Reference proteome</keyword>
<dbReference type="EMBL" id="CP012333">
    <property type="protein sequence ID" value="AKV04396.1"/>
    <property type="molecule type" value="Genomic_DNA"/>
</dbReference>
<feature type="region of interest" description="Disordered" evidence="1">
    <location>
        <begin position="20"/>
        <end position="39"/>
    </location>
</feature>
<evidence type="ECO:0000313" key="3">
    <source>
        <dbReference type="Proteomes" id="UP000064967"/>
    </source>
</evidence>
<name>A0A0K1QF46_9BACT</name>
<evidence type="ECO:0000256" key="1">
    <source>
        <dbReference type="SAM" id="MobiDB-lite"/>
    </source>
</evidence>
<reference evidence="2 3" key="1">
    <citation type="submission" date="2015-08" db="EMBL/GenBank/DDBJ databases">
        <authorList>
            <person name="Babu N.S."/>
            <person name="Beckwith C.J."/>
            <person name="Beseler K.G."/>
            <person name="Brison A."/>
            <person name="Carone J.V."/>
            <person name="Caskin T.P."/>
            <person name="Diamond M."/>
            <person name="Durham M.E."/>
            <person name="Foxe J.M."/>
            <person name="Go M."/>
            <person name="Henderson B.A."/>
            <person name="Jones I.B."/>
            <person name="McGettigan J.A."/>
            <person name="Micheletti S.J."/>
            <person name="Nasrallah M.E."/>
            <person name="Ortiz D."/>
            <person name="Piller C.R."/>
            <person name="Privatt S.R."/>
            <person name="Schneider S.L."/>
            <person name="Sharp S."/>
            <person name="Smith T.C."/>
            <person name="Stanton J.D."/>
            <person name="Ullery H.E."/>
            <person name="Wilson R.J."/>
            <person name="Serrano M.G."/>
            <person name="Buck G."/>
            <person name="Lee V."/>
            <person name="Wang Y."/>
            <person name="Carvalho R."/>
            <person name="Voegtly L."/>
            <person name="Shi R."/>
            <person name="Duckworth R."/>
            <person name="Johnson A."/>
            <person name="Loviza R."/>
            <person name="Walstead R."/>
            <person name="Shah Z."/>
            <person name="Kiflezghi M."/>
            <person name="Wade K."/>
            <person name="Ball S.L."/>
            <person name="Bradley K.W."/>
            <person name="Asai D.J."/>
            <person name="Bowman C.A."/>
            <person name="Russell D.A."/>
            <person name="Pope W.H."/>
            <person name="Jacobs-Sera D."/>
            <person name="Hendrix R.W."/>
            <person name="Hatfull G.F."/>
        </authorList>
    </citation>
    <scope>NUCLEOTIDE SEQUENCE [LARGE SCALE GENOMIC DNA]</scope>
    <source>
        <strain evidence="2 3">DSM 27648</strain>
    </source>
</reference>